<evidence type="ECO:0000313" key="12">
    <source>
        <dbReference type="Proteomes" id="UP000193498"/>
    </source>
</evidence>
<keyword evidence="8" id="KW-0175">Coiled coil</keyword>
<dbReference type="SUPFAM" id="SSF58038">
    <property type="entry name" value="SNARE fusion complex"/>
    <property type="match status" value="1"/>
</dbReference>
<dbReference type="GO" id="GO:0012505">
    <property type="term" value="C:endomembrane system"/>
    <property type="evidence" value="ECO:0007669"/>
    <property type="project" value="UniProtKB-SubCell"/>
</dbReference>
<evidence type="ECO:0000256" key="6">
    <source>
        <dbReference type="ARBA" id="ARBA00023136"/>
    </source>
</evidence>
<comment type="caution">
    <text evidence="11">The sequence shown here is derived from an EMBL/GenBank/DDBJ whole genome shotgun (WGS) entry which is preliminary data.</text>
</comment>
<dbReference type="PROSITE" id="PS50892">
    <property type="entry name" value="V_SNARE"/>
    <property type="match status" value="1"/>
</dbReference>
<dbReference type="GO" id="GO:0016192">
    <property type="term" value="P:vesicle-mediated transport"/>
    <property type="evidence" value="ECO:0007669"/>
    <property type="project" value="InterPro"/>
</dbReference>
<evidence type="ECO:0000256" key="3">
    <source>
        <dbReference type="ARBA" id="ARBA00022692"/>
    </source>
</evidence>
<dbReference type="GO" id="GO:0015031">
    <property type="term" value="P:protein transport"/>
    <property type="evidence" value="ECO:0007669"/>
    <property type="project" value="UniProtKB-KW"/>
</dbReference>
<keyword evidence="2" id="KW-0813">Transport</keyword>
<comment type="subcellular location">
    <subcellularLocation>
        <location evidence="7">Endomembrane system</location>
        <topology evidence="7">Single-pass type IV membrane protein</topology>
    </subcellularLocation>
</comment>
<evidence type="ECO:0000256" key="7">
    <source>
        <dbReference type="ARBA" id="ARBA00046280"/>
    </source>
</evidence>
<dbReference type="InParanoid" id="A0A1Y1WWY5"/>
<dbReference type="Gene3D" id="1.20.5.110">
    <property type="match status" value="1"/>
</dbReference>
<dbReference type="PIRSF" id="PIRSF005409">
    <property type="entry name" value="Synaptobrevin_euk"/>
    <property type="match status" value="1"/>
</dbReference>
<proteinExistence type="inferred from homology"/>
<protein>
    <submittedName>
        <fullName evidence="11">Synaptobrevin</fullName>
    </submittedName>
</protein>
<keyword evidence="4" id="KW-0653">Protein transport</keyword>
<dbReference type="Pfam" id="PF00957">
    <property type="entry name" value="Synaptobrevin"/>
    <property type="match status" value="1"/>
</dbReference>
<feature type="transmembrane region" description="Helical" evidence="9">
    <location>
        <begin position="59"/>
        <end position="77"/>
    </location>
</feature>
<gene>
    <name evidence="11" type="ORF">K493DRAFT_244964</name>
</gene>
<dbReference type="PANTHER" id="PTHR45701">
    <property type="entry name" value="SYNAPTOBREVIN FAMILY MEMBER"/>
    <property type="match status" value="1"/>
</dbReference>
<organism evidence="11 12">
    <name type="scientific">Basidiobolus meristosporus CBS 931.73</name>
    <dbReference type="NCBI Taxonomy" id="1314790"/>
    <lineage>
        <taxon>Eukaryota</taxon>
        <taxon>Fungi</taxon>
        <taxon>Fungi incertae sedis</taxon>
        <taxon>Zoopagomycota</taxon>
        <taxon>Entomophthoromycotina</taxon>
        <taxon>Basidiobolomycetes</taxon>
        <taxon>Basidiobolales</taxon>
        <taxon>Basidiobolaceae</taxon>
        <taxon>Basidiobolus</taxon>
    </lineage>
</organism>
<dbReference type="InterPro" id="IPR042855">
    <property type="entry name" value="V_SNARE_CC"/>
</dbReference>
<name>A0A1Y1WWY5_9FUNG</name>
<evidence type="ECO:0000259" key="10">
    <source>
        <dbReference type="PROSITE" id="PS50892"/>
    </source>
</evidence>
<dbReference type="InterPro" id="IPR016444">
    <property type="entry name" value="Synaptobrevin/VAMP"/>
</dbReference>
<evidence type="ECO:0000256" key="8">
    <source>
        <dbReference type="PROSITE-ProRule" id="PRU00290"/>
    </source>
</evidence>
<dbReference type="InterPro" id="IPR001388">
    <property type="entry name" value="Synaptobrevin-like"/>
</dbReference>
<dbReference type="Proteomes" id="UP000193498">
    <property type="component" value="Unassembled WGS sequence"/>
</dbReference>
<reference evidence="11 12" key="1">
    <citation type="submission" date="2016-07" db="EMBL/GenBank/DDBJ databases">
        <title>Pervasive Adenine N6-methylation of Active Genes in Fungi.</title>
        <authorList>
            <consortium name="DOE Joint Genome Institute"/>
            <person name="Mondo S.J."/>
            <person name="Dannebaum R.O."/>
            <person name="Kuo R.C."/>
            <person name="Labutti K."/>
            <person name="Haridas S."/>
            <person name="Kuo A."/>
            <person name="Salamov A."/>
            <person name="Ahrendt S.R."/>
            <person name="Lipzen A."/>
            <person name="Sullivan W."/>
            <person name="Andreopoulos W.B."/>
            <person name="Clum A."/>
            <person name="Lindquist E."/>
            <person name="Daum C."/>
            <person name="Ramamoorthy G.K."/>
            <person name="Gryganskyi A."/>
            <person name="Culley D."/>
            <person name="Magnuson J.K."/>
            <person name="James T.Y."/>
            <person name="O'Malley M.A."/>
            <person name="Stajich J.E."/>
            <person name="Spatafora J.W."/>
            <person name="Visel A."/>
            <person name="Grigoriev I.V."/>
        </authorList>
    </citation>
    <scope>NUCLEOTIDE SEQUENCE [LARGE SCALE GENOMIC DNA]</scope>
    <source>
        <strain evidence="11 12">CBS 931.73</strain>
    </source>
</reference>
<evidence type="ECO:0000313" key="11">
    <source>
        <dbReference type="EMBL" id="ORX77838.1"/>
    </source>
</evidence>
<dbReference type="GO" id="GO:0005737">
    <property type="term" value="C:cytoplasm"/>
    <property type="evidence" value="ECO:0007669"/>
    <property type="project" value="UniProtKB-ARBA"/>
</dbReference>
<evidence type="ECO:0000256" key="9">
    <source>
        <dbReference type="SAM" id="Phobius"/>
    </source>
</evidence>
<keyword evidence="3 9" id="KW-0812">Transmembrane</keyword>
<keyword evidence="12" id="KW-1185">Reference proteome</keyword>
<evidence type="ECO:0000256" key="4">
    <source>
        <dbReference type="ARBA" id="ARBA00022927"/>
    </source>
</evidence>
<dbReference type="EMBL" id="MCFE01000856">
    <property type="protein sequence ID" value="ORX77838.1"/>
    <property type="molecule type" value="Genomic_DNA"/>
</dbReference>
<dbReference type="OrthoDB" id="190375at2759"/>
<comment type="similarity">
    <text evidence="1">Belongs to the synaptobrevin family.</text>
</comment>
<evidence type="ECO:0000256" key="1">
    <source>
        <dbReference type="ARBA" id="ARBA00008025"/>
    </source>
</evidence>
<feature type="domain" description="V-SNARE coiled-coil homology" evidence="10">
    <location>
        <begin position="1"/>
        <end position="57"/>
    </location>
</feature>
<feature type="non-terminal residue" evidence="11">
    <location>
        <position position="1"/>
    </location>
</feature>
<dbReference type="FunFam" id="1.20.5.110:FF:000004">
    <property type="entry name" value="Vesicle-associated membrane protein 7"/>
    <property type="match status" value="1"/>
</dbReference>
<dbReference type="PROSITE" id="PS00417">
    <property type="entry name" value="SYNAPTOBREVIN"/>
    <property type="match status" value="1"/>
</dbReference>
<dbReference type="GO" id="GO:0016020">
    <property type="term" value="C:membrane"/>
    <property type="evidence" value="ECO:0007669"/>
    <property type="project" value="InterPro"/>
</dbReference>
<accession>A0A1Y1WWY5</accession>
<dbReference type="AlphaFoldDB" id="A0A1Y1WWY5"/>
<sequence>VQQQVDEVVNIMQDNVNRVMERGERLDTLNNKAEDLENGALQFRRGANRVRKNMWWKNFRLKLIIIAIVVIILLVVISKFHKFTIPPSCDTN</sequence>
<evidence type="ECO:0000256" key="2">
    <source>
        <dbReference type="ARBA" id="ARBA00022448"/>
    </source>
</evidence>
<dbReference type="PRINTS" id="PR00219">
    <property type="entry name" value="SYNAPTOBREVN"/>
</dbReference>
<keyword evidence="6 9" id="KW-0472">Membrane</keyword>
<keyword evidence="5 9" id="KW-1133">Transmembrane helix</keyword>
<dbReference type="STRING" id="1314790.A0A1Y1WWY5"/>
<evidence type="ECO:0000256" key="5">
    <source>
        <dbReference type="ARBA" id="ARBA00022989"/>
    </source>
</evidence>